<feature type="transmembrane region" description="Helical" evidence="7">
    <location>
        <begin position="342"/>
        <end position="364"/>
    </location>
</feature>
<dbReference type="GO" id="GO:0022857">
    <property type="term" value="F:transmembrane transporter activity"/>
    <property type="evidence" value="ECO:0007669"/>
    <property type="project" value="TreeGrafter"/>
</dbReference>
<evidence type="ECO:0000256" key="5">
    <source>
        <dbReference type="ARBA" id="ARBA00023136"/>
    </source>
</evidence>
<feature type="transmembrane region" description="Helical" evidence="7">
    <location>
        <begin position="150"/>
        <end position="171"/>
    </location>
</feature>
<feature type="transmembrane region" description="Helical" evidence="7">
    <location>
        <begin position="399"/>
        <end position="422"/>
    </location>
</feature>
<evidence type="ECO:0000313" key="9">
    <source>
        <dbReference type="EMBL" id="SDS81455.1"/>
    </source>
</evidence>
<evidence type="ECO:0000259" key="8">
    <source>
        <dbReference type="Pfam" id="PF02687"/>
    </source>
</evidence>
<feature type="transmembrane region" description="Helical" evidence="7">
    <location>
        <begin position="434"/>
        <end position="453"/>
    </location>
</feature>
<evidence type="ECO:0000256" key="3">
    <source>
        <dbReference type="ARBA" id="ARBA00022692"/>
    </source>
</evidence>
<comment type="subcellular location">
    <subcellularLocation>
        <location evidence="1">Cell membrane</location>
        <topology evidence="1">Multi-pass membrane protein</topology>
    </subcellularLocation>
</comment>
<organism evidence="9 10">
    <name type="scientific">Brevibacterium sandarakinum</name>
    <dbReference type="NCBI Taxonomy" id="629680"/>
    <lineage>
        <taxon>Bacteria</taxon>
        <taxon>Bacillati</taxon>
        <taxon>Actinomycetota</taxon>
        <taxon>Actinomycetes</taxon>
        <taxon>Micrococcales</taxon>
        <taxon>Brevibacteriaceae</taxon>
        <taxon>Brevibacterium</taxon>
    </lineage>
</organism>
<keyword evidence="10" id="KW-1185">Reference proteome</keyword>
<evidence type="ECO:0000313" key="10">
    <source>
        <dbReference type="Proteomes" id="UP000199700"/>
    </source>
</evidence>
<feature type="transmembrane region" description="Helical" evidence="7">
    <location>
        <begin position="63"/>
        <end position="86"/>
    </location>
</feature>
<protein>
    <submittedName>
        <fullName evidence="9">ABC transport system permease protein</fullName>
    </submittedName>
</protein>
<dbReference type="AlphaFoldDB" id="A0A1H1V9Q7"/>
<feature type="transmembrane region" description="Helical" evidence="7">
    <location>
        <begin position="114"/>
        <end position="138"/>
    </location>
</feature>
<gene>
    <name evidence="9" type="ORF">SAMN04489751_2942</name>
</gene>
<evidence type="ECO:0000256" key="6">
    <source>
        <dbReference type="ARBA" id="ARBA00038076"/>
    </source>
</evidence>
<evidence type="ECO:0000256" key="7">
    <source>
        <dbReference type="SAM" id="Phobius"/>
    </source>
</evidence>
<dbReference type="Proteomes" id="UP000199700">
    <property type="component" value="Chromosome"/>
</dbReference>
<name>A0A1H1V9Q7_BRESA</name>
<dbReference type="OrthoDB" id="9780560at2"/>
<keyword evidence="5 7" id="KW-0472">Membrane</keyword>
<evidence type="ECO:0000256" key="1">
    <source>
        <dbReference type="ARBA" id="ARBA00004651"/>
    </source>
</evidence>
<reference evidence="9" key="1">
    <citation type="submission" date="2016-10" db="EMBL/GenBank/DDBJ databases">
        <authorList>
            <person name="Varghese N."/>
            <person name="Submissions S."/>
        </authorList>
    </citation>
    <scope>NUCLEOTIDE SEQUENCE [LARGE SCALE GENOMIC DNA]</scope>
    <source>
        <strain evidence="9">DSM 22082</strain>
    </source>
</reference>
<dbReference type="PANTHER" id="PTHR30572">
    <property type="entry name" value="MEMBRANE COMPONENT OF TRANSPORTER-RELATED"/>
    <property type="match status" value="1"/>
</dbReference>
<keyword evidence="3 7" id="KW-0812">Transmembrane</keyword>
<feature type="transmembrane region" description="Helical" evidence="7">
    <location>
        <begin position="291"/>
        <end position="311"/>
    </location>
</feature>
<keyword evidence="4 7" id="KW-1133">Transmembrane helix</keyword>
<feature type="domain" description="ABC3 transporter permease C-terminal" evidence="8">
    <location>
        <begin position="348"/>
        <end position="466"/>
    </location>
</feature>
<dbReference type="InterPro" id="IPR003838">
    <property type="entry name" value="ABC3_permease_C"/>
</dbReference>
<dbReference type="STRING" id="629680.SAMN04489751_2942"/>
<evidence type="ECO:0000256" key="4">
    <source>
        <dbReference type="ARBA" id="ARBA00022989"/>
    </source>
</evidence>
<accession>A0A1H1V9Q7</accession>
<feature type="domain" description="ABC3 transporter permease C-terminal" evidence="8">
    <location>
        <begin position="64"/>
        <end position="171"/>
    </location>
</feature>
<keyword evidence="2" id="KW-1003">Cell membrane</keyword>
<dbReference type="GO" id="GO:0005886">
    <property type="term" value="C:plasma membrane"/>
    <property type="evidence" value="ECO:0007669"/>
    <property type="project" value="UniProtKB-SubCell"/>
</dbReference>
<dbReference type="PANTHER" id="PTHR30572:SF4">
    <property type="entry name" value="ABC TRANSPORTER PERMEASE YTRF"/>
    <property type="match status" value="1"/>
</dbReference>
<evidence type="ECO:0000256" key="2">
    <source>
        <dbReference type="ARBA" id="ARBA00022475"/>
    </source>
</evidence>
<dbReference type="Pfam" id="PF02687">
    <property type="entry name" value="FtsX"/>
    <property type="match status" value="2"/>
</dbReference>
<feature type="transmembrane region" description="Helical" evidence="7">
    <location>
        <begin position="20"/>
        <end position="43"/>
    </location>
</feature>
<feature type="transmembrane region" description="Helical" evidence="7">
    <location>
        <begin position="228"/>
        <end position="250"/>
    </location>
</feature>
<dbReference type="EMBL" id="LT629739">
    <property type="protein sequence ID" value="SDS81455.1"/>
    <property type="molecule type" value="Genomic_DNA"/>
</dbReference>
<proteinExistence type="inferred from homology"/>
<comment type="similarity">
    <text evidence="6">Belongs to the ABC-4 integral membrane protein family.</text>
</comment>
<dbReference type="RefSeq" id="WP_092106673.1">
    <property type="nucleotide sequence ID" value="NZ_LT629739.1"/>
</dbReference>
<sequence length="473" mass="49627">MNPMREIRSNPRQFAPSLLVVFIAALFGTVIMQGIEILTAWMSSAEMVSESDTAQGLLTMVGLVFFVIALFVSSIVIANTFSIIIAGRTRQLALLRLIGASSARLRRAASVEGLLVSIPSAVAAFLVSTALALAASAYLGGRITEEPELLGLMMFLPGAATIVVTWFSAYLGARRITGISPIEATSQAIERRPEDARASMGALSGALILLSTGLTLLISAIVGAGENTVSAVGVLLVAIGAVLTFIGIIVGNPWILPPLQALTGWLLGRTAASRLAASTIARHPTRNARTVIGLVIGITLIVMFATAMTTFRDQLLEYAESLGEDGWGGFEDVLKTIIDQTMMFFLGMVLFSVIIAVIGAANALMLSVRQRTQEIGLLMALGQTPRRVRRMIVAEGMQLTATACIVAVPLGIAFGWIGALTLLSPLTGFFAPSVPWWVIISVVAGSLLAVIAASRGPARAATSISPVAALEAV</sequence>
<feature type="transmembrane region" description="Helical" evidence="7">
    <location>
        <begin position="201"/>
        <end position="222"/>
    </location>
</feature>
<dbReference type="InterPro" id="IPR050250">
    <property type="entry name" value="Macrolide_Exporter_MacB"/>
</dbReference>